<feature type="non-terminal residue" evidence="1">
    <location>
        <position position="1"/>
    </location>
</feature>
<dbReference type="Proteomes" id="UP000789405">
    <property type="component" value="Unassembled WGS sequence"/>
</dbReference>
<gene>
    <name evidence="1" type="ORF">DERYTH_LOCUS21739</name>
</gene>
<name>A0A9N9JTC6_9GLOM</name>
<comment type="caution">
    <text evidence="1">The sequence shown here is derived from an EMBL/GenBank/DDBJ whole genome shotgun (WGS) entry which is preliminary data.</text>
</comment>
<keyword evidence="2" id="KW-1185">Reference proteome</keyword>
<proteinExistence type="predicted"/>
<dbReference type="EMBL" id="CAJVPY010028439">
    <property type="protein sequence ID" value="CAG8792661.1"/>
    <property type="molecule type" value="Genomic_DNA"/>
</dbReference>
<reference evidence="1" key="1">
    <citation type="submission" date="2021-06" db="EMBL/GenBank/DDBJ databases">
        <authorList>
            <person name="Kallberg Y."/>
            <person name="Tangrot J."/>
            <person name="Rosling A."/>
        </authorList>
    </citation>
    <scope>NUCLEOTIDE SEQUENCE</scope>
    <source>
        <strain evidence="1">MA453B</strain>
    </source>
</reference>
<sequence length="46" mass="5405">LEECVRKECDRKVVRECWESVCIREVSKKDSIVEEVVTFREGFAGK</sequence>
<accession>A0A9N9JTC6</accession>
<dbReference type="AlphaFoldDB" id="A0A9N9JTC6"/>
<protein>
    <submittedName>
        <fullName evidence="1">15109_t:CDS:1</fullName>
    </submittedName>
</protein>
<organism evidence="1 2">
    <name type="scientific">Dentiscutata erythropus</name>
    <dbReference type="NCBI Taxonomy" id="1348616"/>
    <lineage>
        <taxon>Eukaryota</taxon>
        <taxon>Fungi</taxon>
        <taxon>Fungi incertae sedis</taxon>
        <taxon>Mucoromycota</taxon>
        <taxon>Glomeromycotina</taxon>
        <taxon>Glomeromycetes</taxon>
        <taxon>Diversisporales</taxon>
        <taxon>Gigasporaceae</taxon>
        <taxon>Dentiscutata</taxon>
    </lineage>
</organism>
<evidence type="ECO:0000313" key="2">
    <source>
        <dbReference type="Proteomes" id="UP000789405"/>
    </source>
</evidence>
<evidence type="ECO:0000313" key="1">
    <source>
        <dbReference type="EMBL" id="CAG8792661.1"/>
    </source>
</evidence>